<keyword evidence="3" id="KW-1185">Reference proteome</keyword>
<evidence type="ECO:0000259" key="1">
    <source>
        <dbReference type="PROSITE" id="PS51186"/>
    </source>
</evidence>
<dbReference type="Pfam" id="PF00583">
    <property type="entry name" value="Acetyltransf_1"/>
    <property type="match status" value="1"/>
</dbReference>
<gene>
    <name evidence="2" type="ORF">MD535_01355</name>
</gene>
<protein>
    <submittedName>
        <fullName evidence="2">GNAT family N-acetyltransferase</fullName>
    </submittedName>
</protein>
<dbReference type="GO" id="GO:0016747">
    <property type="term" value="F:acyltransferase activity, transferring groups other than amino-acyl groups"/>
    <property type="evidence" value="ECO:0007669"/>
    <property type="project" value="InterPro"/>
</dbReference>
<feature type="domain" description="N-acetyltransferase" evidence="1">
    <location>
        <begin position="1"/>
        <end position="151"/>
    </location>
</feature>
<organism evidence="2 3">
    <name type="scientific">Vibrio qingdaonensis</name>
    <dbReference type="NCBI Taxonomy" id="2829491"/>
    <lineage>
        <taxon>Bacteria</taxon>
        <taxon>Pseudomonadati</taxon>
        <taxon>Pseudomonadota</taxon>
        <taxon>Gammaproteobacteria</taxon>
        <taxon>Vibrionales</taxon>
        <taxon>Vibrionaceae</taxon>
        <taxon>Vibrio</taxon>
    </lineage>
</organism>
<dbReference type="CDD" id="cd04301">
    <property type="entry name" value="NAT_SF"/>
    <property type="match status" value="1"/>
</dbReference>
<dbReference type="RefSeq" id="WP_265673107.1">
    <property type="nucleotide sequence ID" value="NZ_JAKRRY010000001.1"/>
</dbReference>
<accession>A0A9X3CJM6</accession>
<evidence type="ECO:0000313" key="2">
    <source>
        <dbReference type="EMBL" id="MCW8344673.1"/>
    </source>
</evidence>
<comment type="caution">
    <text evidence="2">The sequence shown here is derived from an EMBL/GenBank/DDBJ whole genome shotgun (WGS) entry which is preliminary data.</text>
</comment>
<dbReference type="Proteomes" id="UP001155587">
    <property type="component" value="Unassembled WGS sequence"/>
</dbReference>
<dbReference type="PROSITE" id="PS51186">
    <property type="entry name" value="GNAT"/>
    <property type="match status" value="1"/>
</dbReference>
<proteinExistence type="predicted"/>
<evidence type="ECO:0000313" key="3">
    <source>
        <dbReference type="Proteomes" id="UP001155587"/>
    </source>
</evidence>
<dbReference type="PANTHER" id="PTHR43415:SF5">
    <property type="entry name" value="ACETYLTRANSFERASE"/>
    <property type="match status" value="1"/>
</dbReference>
<dbReference type="SUPFAM" id="SSF55729">
    <property type="entry name" value="Acyl-CoA N-acyltransferases (Nat)"/>
    <property type="match status" value="1"/>
</dbReference>
<dbReference type="EMBL" id="JAKRRY010000001">
    <property type="protein sequence ID" value="MCW8344673.1"/>
    <property type="molecule type" value="Genomic_DNA"/>
</dbReference>
<reference evidence="2" key="1">
    <citation type="submission" date="2022-02" db="EMBL/GenBank/DDBJ databases">
        <title>Vibrio sp. nov, a new bacterium isolated from seawater.</title>
        <authorList>
            <person name="Yuan Y."/>
        </authorList>
    </citation>
    <scope>NUCLEOTIDE SEQUENCE</scope>
    <source>
        <strain evidence="2">ZSDZ65</strain>
    </source>
</reference>
<dbReference type="PANTHER" id="PTHR43415">
    <property type="entry name" value="SPERMIDINE N(1)-ACETYLTRANSFERASE"/>
    <property type="match status" value="1"/>
</dbReference>
<name>A0A9X3CJM6_9VIBR</name>
<dbReference type="AlphaFoldDB" id="A0A9X3CJM6"/>
<sequence>MPFTDEHYAMLIEWIDSERLNYQWGGFQFTFPLTHRQLNKYFSNRLSRPFLCQRDGVFVGFVELYQASKNVQRICRVFIQPDYRGKGLASEMLRLVIAVAKADHPMSAVTLSVFSHNHSAIQCYQQLGFEQTEVVKNVRFIEGRYWDLWLMSLTENKIME</sequence>
<dbReference type="InterPro" id="IPR000182">
    <property type="entry name" value="GNAT_dom"/>
</dbReference>
<dbReference type="Gene3D" id="3.40.630.30">
    <property type="match status" value="1"/>
</dbReference>
<dbReference type="InterPro" id="IPR016181">
    <property type="entry name" value="Acyl_CoA_acyltransferase"/>
</dbReference>